<proteinExistence type="inferred from homology"/>
<evidence type="ECO:0000256" key="8">
    <source>
        <dbReference type="ARBA" id="ARBA00031256"/>
    </source>
</evidence>
<dbReference type="InterPro" id="IPR014801">
    <property type="entry name" value="Mediator_Med5_fun"/>
</dbReference>
<evidence type="ECO:0000256" key="9">
    <source>
        <dbReference type="RuleBase" id="RU364142"/>
    </source>
</evidence>
<evidence type="ECO:0000256" key="3">
    <source>
        <dbReference type="ARBA" id="ARBA00020628"/>
    </source>
</evidence>
<comment type="function">
    <text evidence="9">Component of the Mediator complex, a coactivator involved in the regulated transcription of nearly all RNA polymerase II-dependent genes. Mediator functions as a bridge to convey information from gene-specific regulatory proteins to the basal RNA polymerase II transcription machinery. Mediator is recruited to promoters by direct interactions with regulatory proteins and serves as a scaffold for the assembly of a functional preinitiation complex with RNA polymerase II and the general transcription factors.</text>
</comment>
<comment type="subunit">
    <text evidence="9">Component of the Mediator complex.</text>
</comment>
<dbReference type="STRING" id="1531966.A0A0A1TBP7"/>
<accession>A0A0A1TBP7</accession>
<dbReference type="GO" id="GO:0003712">
    <property type="term" value="F:transcription coregulator activity"/>
    <property type="evidence" value="ECO:0007669"/>
    <property type="project" value="InterPro"/>
</dbReference>
<evidence type="ECO:0000313" key="10">
    <source>
        <dbReference type="EMBL" id="CEJ94506.1"/>
    </source>
</evidence>
<evidence type="ECO:0000256" key="2">
    <source>
        <dbReference type="ARBA" id="ARBA00008782"/>
    </source>
</evidence>
<evidence type="ECO:0000256" key="1">
    <source>
        <dbReference type="ARBA" id="ARBA00004123"/>
    </source>
</evidence>
<comment type="similarity">
    <text evidence="2 9">Belongs to the Mediator complex subunit 5 family.</text>
</comment>
<evidence type="ECO:0000256" key="5">
    <source>
        <dbReference type="ARBA" id="ARBA00023159"/>
    </source>
</evidence>
<keyword evidence="7 9" id="KW-0539">Nucleus</keyword>
<dbReference type="AlphaFoldDB" id="A0A0A1TBP7"/>
<name>A0A0A1TBP7_9HYPO</name>
<sequence length="996" mass="109501">MAVAKQQELQTAVRYWSDFISKCISQRLDTDQFRDYVRLVHAKYPLRPVAIADFILRPQPSNNVSLDPRIPPYIQVLSQLGYIDAPSILRALYKHSALHAATPGDGKDGDKAKARWKSSSWAEEIMFYHVIKTVVEGSGFKDALGALELVDVICKWMHLFVAASNATALDALQAREEMEIARAAFVPLLLRVVDNVYLLKVLAQPTSKALRKLLSDSLASFIPILQPVPQFAEKLEVFRTETLAQMDPIDKKSSAAANAAMDELLDSTVGSENFVIPEIAISTTRTGLFVYLSASLIGRPILDDHTLFSYLNNRHQGNTQASAIDLILASFDVLASAAWKKPNSNDGNLLRSYLVNKVPLLLCQLVPPEFSTTTSEFCITEALNQLDNNVFPTASLMFDSIQESNQHTDSVREEFCSACALHGLIDRGHVDRILGELSMAYNPNLQKQSKETLVQECLTDPSKIQGLLLELEKMDGNVGAVCQALVELIRQLCNNKETMTLKLLCSQLAQKPQSLDILLLFEKLPAIMAPLCQLLDGWKYDDDQTEYQPVYDEFGSILLLVLAFAYRYKVSSTTLGAPSNDSAIARIINKSHASRSLDDLSEQEKNHVNGWIQGLFDSDAGGLGDDLMSSCPPGDFYQLIGTIFQSIVTAHAHGYVNEETLKGGFEYLADTFLLPCLAPAMLFLADYLWVDQKEQKSIIKILHMAMTPSSNQEANIMLISVKNLIAQPLTHALRTYQREDPRNQEVEPLIESLRENVPLSRRTGCAENTELEKWANSSSAGLTGALRQTMQSLIQWSLQSGTSSPPPDYTHRKLVAGVKIIGARRLLRLIVDEVRQQTDAGHAGAAYDLAVALIAAPDVTAGPTSASSPLDLRGALKAEADDWKITQKKDAQRAEIIVRLHRKVEAQLLIPPPEPILQDAEMTLIAADATQLDDAITAAVDDTMAVDASVLDASALDATALDLALEPVTEGDLFDLEGTIDVFDGWDSMDLGGGDL</sequence>
<dbReference type="GO" id="GO:0016592">
    <property type="term" value="C:mediator complex"/>
    <property type="evidence" value="ECO:0007669"/>
    <property type="project" value="InterPro"/>
</dbReference>
<dbReference type="Pfam" id="PF08689">
    <property type="entry name" value="Med5"/>
    <property type="match status" value="1"/>
</dbReference>
<dbReference type="PANTHER" id="PTHR35784:SF1">
    <property type="entry name" value="MEDIATOR OF RNA POLYMERASE II TRANSCRIPTION SUBUNIT 5"/>
    <property type="match status" value="1"/>
</dbReference>
<evidence type="ECO:0000256" key="4">
    <source>
        <dbReference type="ARBA" id="ARBA00023015"/>
    </source>
</evidence>
<dbReference type="PANTHER" id="PTHR35784">
    <property type="entry name" value="MEDIATOR OF RNA POLYMERASE II TRANSCRIPTION SUBUNIT 5"/>
    <property type="match status" value="1"/>
</dbReference>
<keyword evidence="4 9" id="KW-0805">Transcription regulation</keyword>
<dbReference type="OrthoDB" id="5322661at2759"/>
<dbReference type="HOGENOM" id="CLU_004096_0_0_1"/>
<dbReference type="Proteomes" id="UP000039046">
    <property type="component" value="Unassembled WGS sequence"/>
</dbReference>
<dbReference type="EMBL" id="CDHN01000007">
    <property type="protein sequence ID" value="CEJ94506.1"/>
    <property type="molecule type" value="Genomic_DNA"/>
</dbReference>
<protein>
    <recommendedName>
        <fullName evidence="3 9">Mediator of RNA polymerase II transcription subunit 5</fullName>
    </recommendedName>
    <alternativeName>
        <fullName evidence="8 9">Mediator complex subunit 5</fullName>
    </alternativeName>
</protein>
<dbReference type="GO" id="GO:0006357">
    <property type="term" value="P:regulation of transcription by RNA polymerase II"/>
    <property type="evidence" value="ECO:0007669"/>
    <property type="project" value="InterPro"/>
</dbReference>
<reference evidence="10 11" key="1">
    <citation type="journal article" date="2015" name="Genome Announc.">
        <title>Draft Genome Sequence and Gene Annotation of the Entomopathogenic Fungus Verticillium hemipterigenum.</title>
        <authorList>
            <person name="Horn F."/>
            <person name="Habel A."/>
            <person name="Scharf D.H."/>
            <person name="Dworschak J."/>
            <person name="Brakhage A.A."/>
            <person name="Guthke R."/>
            <person name="Hertweck C."/>
            <person name="Linde J."/>
        </authorList>
    </citation>
    <scope>NUCLEOTIDE SEQUENCE [LARGE SCALE GENOMIC DNA]</scope>
</reference>
<keyword evidence="6 9" id="KW-0804">Transcription</keyword>
<comment type="subcellular location">
    <subcellularLocation>
        <location evidence="1 9">Nucleus</location>
    </subcellularLocation>
</comment>
<gene>
    <name evidence="9" type="primary">MED5</name>
    <name evidence="10" type="ORF">VHEMI10030</name>
</gene>
<keyword evidence="11" id="KW-1185">Reference proteome</keyword>
<evidence type="ECO:0000313" key="11">
    <source>
        <dbReference type="Proteomes" id="UP000039046"/>
    </source>
</evidence>
<keyword evidence="5 9" id="KW-0010">Activator</keyword>
<evidence type="ECO:0000256" key="6">
    <source>
        <dbReference type="ARBA" id="ARBA00023163"/>
    </source>
</evidence>
<evidence type="ECO:0000256" key="7">
    <source>
        <dbReference type="ARBA" id="ARBA00023242"/>
    </source>
</evidence>
<organism evidence="10 11">
    <name type="scientific">[Torrubiella] hemipterigena</name>
    <dbReference type="NCBI Taxonomy" id="1531966"/>
    <lineage>
        <taxon>Eukaryota</taxon>
        <taxon>Fungi</taxon>
        <taxon>Dikarya</taxon>
        <taxon>Ascomycota</taxon>
        <taxon>Pezizomycotina</taxon>
        <taxon>Sordariomycetes</taxon>
        <taxon>Hypocreomycetidae</taxon>
        <taxon>Hypocreales</taxon>
        <taxon>Clavicipitaceae</taxon>
        <taxon>Clavicipitaceae incertae sedis</taxon>
        <taxon>'Torrubiella' clade</taxon>
    </lineage>
</organism>